<name>A0ABX0K0E5_9PROT</name>
<dbReference type="RefSeq" id="WP_173570518.1">
    <property type="nucleotide sequence ID" value="NZ_WOSY01000010.1"/>
</dbReference>
<dbReference type="Pfam" id="PF18946">
    <property type="entry name" value="Apex"/>
    <property type="match status" value="1"/>
</dbReference>
<sequence>MSQLRNSLDMLIHAHTNRIGRARFGIVSAVDHENGLIKIRLQPENTETGWICDAALSVGTVTIYAPSEVGAHVFVDTPHGDGDNYVVVSRIFDSSSLPESFSCLDGQKVSVGQMGIKAGNVELVVDESGLNIVSDIKISGNVTITGEVSVSGDVKASDISLVNHVHGGVKSGADETGSPQ</sequence>
<dbReference type="InterPro" id="IPR044033">
    <property type="entry name" value="GpV-like_apex"/>
</dbReference>
<dbReference type="InterPro" id="IPR037026">
    <property type="entry name" value="Vgr_OB-fold_dom_sf"/>
</dbReference>
<evidence type="ECO:0000313" key="2">
    <source>
        <dbReference type="EMBL" id="NHN89191.1"/>
    </source>
</evidence>
<proteinExistence type="predicted"/>
<dbReference type="InterPro" id="IPR006531">
    <property type="entry name" value="Gp5/Vgr_OB"/>
</dbReference>
<feature type="domain" description="Gp5/Type VI secretion system Vgr protein OB-fold" evidence="1">
    <location>
        <begin position="25"/>
        <end position="88"/>
    </location>
</feature>
<gene>
    <name evidence="2" type="ORF">GOB81_11205</name>
</gene>
<dbReference type="Pfam" id="PF04717">
    <property type="entry name" value="Phage_base_V"/>
    <property type="match status" value="1"/>
</dbReference>
<dbReference type="EMBL" id="WOSY01000010">
    <property type="protein sequence ID" value="NHN89191.1"/>
    <property type="molecule type" value="Genomic_DNA"/>
</dbReference>
<accession>A0ABX0K0E5</accession>
<evidence type="ECO:0000313" key="3">
    <source>
        <dbReference type="Proteomes" id="UP000631653"/>
    </source>
</evidence>
<comment type="caution">
    <text evidence="2">The sequence shown here is derived from an EMBL/GenBank/DDBJ whole genome shotgun (WGS) entry which is preliminary data.</text>
</comment>
<keyword evidence="3" id="KW-1185">Reference proteome</keyword>
<dbReference type="Gene3D" id="2.40.50.230">
    <property type="entry name" value="Gp5 N-terminal domain"/>
    <property type="match status" value="1"/>
</dbReference>
<protein>
    <recommendedName>
        <fullName evidence="1">Gp5/Type VI secretion system Vgr protein OB-fold domain-containing protein</fullName>
    </recommendedName>
</protein>
<organism evidence="2 3">
    <name type="scientific">Acetobacter conturbans</name>
    <dbReference type="NCBI Taxonomy" id="1737472"/>
    <lineage>
        <taxon>Bacteria</taxon>
        <taxon>Pseudomonadati</taxon>
        <taxon>Pseudomonadota</taxon>
        <taxon>Alphaproteobacteria</taxon>
        <taxon>Acetobacterales</taxon>
        <taxon>Acetobacteraceae</taxon>
        <taxon>Acetobacter</taxon>
    </lineage>
</organism>
<reference evidence="2 3" key="1">
    <citation type="journal article" date="2020" name="Int. J. Syst. Evol. Microbiol.">
        <title>Novel acetic acid bacteria from cider fermentations: Acetobacter conturbans sp. nov. and Acetobacter fallax sp. nov.</title>
        <authorList>
            <person name="Sombolestani A.S."/>
            <person name="Cleenwerck I."/>
            <person name="Cnockaert M."/>
            <person name="Borremans W."/>
            <person name="Wieme A.D."/>
            <person name="De Vuyst L."/>
            <person name="Vandamme P."/>
        </authorList>
    </citation>
    <scope>NUCLEOTIDE SEQUENCE [LARGE SCALE GENOMIC DNA]</scope>
    <source>
        <strain evidence="2 3">LMG 1627</strain>
    </source>
</reference>
<evidence type="ECO:0000259" key="1">
    <source>
        <dbReference type="Pfam" id="PF04717"/>
    </source>
</evidence>
<dbReference type="Proteomes" id="UP000631653">
    <property type="component" value="Unassembled WGS sequence"/>
</dbReference>